<dbReference type="Proteomes" id="UP000515856">
    <property type="component" value="Chromosome"/>
</dbReference>
<keyword evidence="1" id="KW-1133">Transmembrane helix</keyword>
<evidence type="ECO:0000313" key="3">
    <source>
        <dbReference type="Proteomes" id="UP000515856"/>
    </source>
</evidence>
<name>A0A7G9GMF4_9FIRM</name>
<dbReference type="KEGG" id="ehn:H9Q80_17355"/>
<feature type="transmembrane region" description="Helical" evidence="1">
    <location>
        <begin position="58"/>
        <end position="76"/>
    </location>
</feature>
<reference evidence="2 3" key="1">
    <citation type="submission" date="2020-08" db="EMBL/GenBank/DDBJ databases">
        <authorList>
            <person name="Liu C."/>
            <person name="Sun Q."/>
        </authorList>
    </citation>
    <scope>NUCLEOTIDE SEQUENCE [LARGE SCALE GENOMIC DNA]</scope>
    <source>
        <strain evidence="2 3">NSJ-61</strain>
    </source>
</reference>
<feature type="transmembrane region" description="Helical" evidence="1">
    <location>
        <begin position="82"/>
        <end position="100"/>
    </location>
</feature>
<sequence length="109" mass="13040">MLTLSITTLFFLLFLFLGNVLQFLNAQAYWMMPIFLLLLWGVSFFYKEANTKSIEGKDFLFTLIITWIFYLCYQLMGFTISKVFFTYYYLVVFLCVELYADSIRFKSLI</sequence>
<evidence type="ECO:0000256" key="1">
    <source>
        <dbReference type="SAM" id="Phobius"/>
    </source>
</evidence>
<dbReference type="AlphaFoldDB" id="A0A7G9GMF4"/>
<keyword evidence="3" id="KW-1185">Reference proteome</keyword>
<organism evidence="2 3">
    <name type="scientific">[Eubacterium] hominis</name>
    <dbReference type="NCBI Taxonomy" id="2764325"/>
    <lineage>
        <taxon>Bacteria</taxon>
        <taxon>Bacillati</taxon>
        <taxon>Bacillota</taxon>
        <taxon>Erysipelotrichia</taxon>
        <taxon>Erysipelotrichales</taxon>
        <taxon>Erysipelotrichaceae</taxon>
        <taxon>Amedibacillus</taxon>
    </lineage>
</organism>
<dbReference type="RefSeq" id="WP_117453621.1">
    <property type="nucleotide sequence ID" value="NZ_CP060636.1"/>
</dbReference>
<keyword evidence="1" id="KW-0812">Transmembrane</keyword>
<proteinExistence type="predicted"/>
<dbReference type="EMBL" id="CP060636">
    <property type="protein sequence ID" value="QNM11986.1"/>
    <property type="molecule type" value="Genomic_DNA"/>
</dbReference>
<gene>
    <name evidence="2" type="ORF">H9Q80_17355</name>
</gene>
<feature type="transmembrane region" description="Helical" evidence="1">
    <location>
        <begin position="28"/>
        <end position="46"/>
    </location>
</feature>
<evidence type="ECO:0000313" key="2">
    <source>
        <dbReference type="EMBL" id="QNM11986.1"/>
    </source>
</evidence>
<protein>
    <submittedName>
        <fullName evidence="2">Uncharacterized protein</fullName>
    </submittedName>
</protein>
<keyword evidence="1" id="KW-0472">Membrane</keyword>
<accession>A0A7G9GMF4</accession>